<feature type="compositionally biased region" description="Polar residues" evidence="2">
    <location>
        <begin position="1"/>
        <end position="10"/>
    </location>
</feature>
<feature type="coiled-coil region" evidence="1">
    <location>
        <begin position="107"/>
        <end position="186"/>
    </location>
</feature>
<dbReference type="Proteomes" id="UP000011523">
    <property type="component" value="Unassembled WGS sequence"/>
</dbReference>
<feature type="region of interest" description="Disordered" evidence="2">
    <location>
        <begin position="1"/>
        <end position="66"/>
    </location>
</feature>
<evidence type="ECO:0000313" key="3">
    <source>
        <dbReference type="EMBL" id="ELZ38740.1"/>
    </source>
</evidence>
<dbReference type="EMBL" id="AOJD01000035">
    <property type="protein sequence ID" value="ELZ38740.1"/>
    <property type="molecule type" value="Genomic_DNA"/>
</dbReference>
<evidence type="ECO:0000256" key="1">
    <source>
        <dbReference type="SAM" id="Coils"/>
    </source>
</evidence>
<dbReference type="RefSeq" id="WP_006629011.1">
    <property type="nucleotide sequence ID" value="NZ_AOJD01000035.1"/>
</dbReference>
<dbReference type="Pfam" id="PF25254">
    <property type="entry name" value="DUF7856"/>
    <property type="match status" value="1"/>
</dbReference>
<protein>
    <submittedName>
        <fullName evidence="3">Uncharacterized protein</fullName>
    </submittedName>
</protein>
<keyword evidence="4" id="KW-1185">Reference proteome</keyword>
<feature type="compositionally biased region" description="Basic and acidic residues" evidence="2">
    <location>
        <begin position="41"/>
        <end position="55"/>
    </location>
</feature>
<accession>M0DTC3</accession>
<gene>
    <name evidence="3" type="ORF">C472_06620</name>
</gene>
<dbReference type="AlphaFoldDB" id="M0DTC3"/>
<dbReference type="InterPro" id="IPR057178">
    <property type="entry name" value="DUF7856"/>
</dbReference>
<reference evidence="3 4" key="1">
    <citation type="journal article" date="2014" name="PLoS Genet.">
        <title>Phylogenetically driven sequencing of extremely halophilic archaea reveals strategies for static and dynamic osmo-response.</title>
        <authorList>
            <person name="Becker E.A."/>
            <person name="Seitzer P.M."/>
            <person name="Tritt A."/>
            <person name="Larsen D."/>
            <person name="Krusor M."/>
            <person name="Yao A.I."/>
            <person name="Wu D."/>
            <person name="Madern D."/>
            <person name="Eisen J.A."/>
            <person name="Darling A.E."/>
            <person name="Facciotti M.T."/>
        </authorList>
    </citation>
    <scope>NUCLEOTIDE SEQUENCE [LARGE SCALE GENOMIC DNA]</scope>
    <source>
        <strain evidence="3 4">DSM 14210</strain>
    </source>
</reference>
<comment type="caution">
    <text evidence="3">The sequence shown here is derived from an EMBL/GenBank/DDBJ whole genome shotgun (WGS) entry which is preliminary data.</text>
</comment>
<sequence length="300" mass="31582">MTGARSTPSASGRGDERDGGDVGDGEDEGDREDEGDGPAGADEKDGTAPVEERPEPSAVIGRIPTDAGLRRQLAAAARSRGRTASVAAEISEIESELAAIEIEPVDLTAARRRVAETTGEIERLKERVAALRGDARARRAVDADADAALDDLETAAAELSAAQTEAIAAEQALERARAEAARNRDERRRRLRLRDRLRNRRCAARRELAEAVYPEFRRALAVVPGGDPNTAGSGPEAYDGDPVAASLAAVRVAALDSPVELRGEAARAVEAADRSARSLLRTARVRVGEAAGGASDRPDV</sequence>
<organism evidence="3 4">
    <name type="scientific">Halorubrum tebenquichense DSM 14210</name>
    <dbReference type="NCBI Taxonomy" id="1227485"/>
    <lineage>
        <taxon>Archaea</taxon>
        <taxon>Methanobacteriati</taxon>
        <taxon>Methanobacteriota</taxon>
        <taxon>Stenosarchaea group</taxon>
        <taxon>Halobacteria</taxon>
        <taxon>Halobacteriales</taxon>
        <taxon>Haloferacaceae</taxon>
        <taxon>Halorubrum</taxon>
    </lineage>
</organism>
<evidence type="ECO:0000256" key="2">
    <source>
        <dbReference type="SAM" id="MobiDB-lite"/>
    </source>
</evidence>
<dbReference type="PATRIC" id="fig|1227485.3.peg.1278"/>
<proteinExistence type="predicted"/>
<evidence type="ECO:0000313" key="4">
    <source>
        <dbReference type="Proteomes" id="UP000011523"/>
    </source>
</evidence>
<feature type="compositionally biased region" description="Acidic residues" evidence="2">
    <location>
        <begin position="21"/>
        <end position="36"/>
    </location>
</feature>
<name>M0DTC3_9EURY</name>
<keyword evidence="1" id="KW-0175">Coiled coil</keyword>
<dbReference type="OrthoDB" id="331668at2157"/>